<dbReference type="EMBL" id="BSYO01000037">
    <property type="protein sequence ID" value="GMH29818.1"/>
    <property type="molecule type" value="Genomic_DNA"/>
</dbReference>
<sequence length="144" mass="16700">MKFPSPQKLTRDGIAQRAVTTTTKVIKPKPWIFKGSSSLPMIKEHEMVEKPKEDDKGFWQESVLLEKLVNKFFHNSGIETTHTQKQISVQKDPRPMVLNEVQSLRIEDGQNDWDDFFLDLNYWDVMSPNCGRIKEDISQGYEAS</sequence>
<keyword evidence="2" id="KW-1185">Reference proteome</keyword>
<proteinExistence type="predicted"/>
<comment type="caution">
    <text evidence="1">The sequence shown here is derived from an EMBL/GenBank/DDBJ whole genome shotgun (WGS) entry which is preliminary data.</text>
</comment>
<name>A0AAD3Y5B6_NEPGR</name>
<dbReference type="AlphaFoldDB" id="A0AAD3Y5B6"/>
<dbReference type="Proteomes" id="UP001279734">
    <property type="component" value="Unassembled WGS sequence"/>
</dbReference>
<reference evidence="1" key="1">
    <citation type="submission" date="2023-05" db="EMBL/GenBank/DDBJ databases">
        <title>Nepenthes gracilis genome sequencing.</title>
        <authorList>
            <person name="Fukushima K."/>
        </authorList>
    </citation>
    <scope>NUCLEOTIDE SEQUENCE</scope>
    <source>
        <strain evidence="1">SING2019-196</strain>
    </source>
</reference>
<gene>
    <name evidence="1" type="ORF">Nepgr_031661</name>
</gene>
<organism evidence="1 2">
    <name type="scientific">Nepenthes gracilis</name>
    <name type="common">Slender pitcher plant</name>
    <dbReference type="NCBI Taxonomy" id="150966"/>
    <lineage>
        <taxon>Eukaryota</taxon>
        <taxon>Viridiplantae</taxon>
        <taxon>Streptophyta</taxon>
        <taxon>Embryophyta</taxon>
        <taxon>Tracheophyta</taxon>
        <taxon>Spermatophyta</taxon>
        <taxon>Magnoliopsida</taxon>
        <taxon>eudicotyledons</taxon>
        <taxon>Gunneridae</taxon>
        <taxon>Pentapetalae</taxon>
        <taxon>Caryophyllales</taxon>
        <taxon>Nepenthaceae</taxon>
        <taxon>Nepenthes</taxon>
    </lineage>
</organism>
<accession>A0AAD3Y5B6</accession>
<evidence type="ECO:0000313" key="1">
    <source>
        <dbReference type="EMBL" id="GMH29818.1"/>
    </source>
</evidence>
<protein>
    <submittedName>
        <fullName evidence="1">Uncharacterized protein</fullName>
    </submittedName>
</protein>
<evidence type="ECO:0000313" key="2">
    <source>
        <dbReference type="Proteomes" id="UP001279734"/>
    </source>
</evidence>